<dbReference type="GeneID" id="60784151"/>
<reference evidence="1 2" key="1">
    <citation type="submission" date="2020-12" db="EMBL/GenBank/DDBJ databases">
        <title>FDA dAtabase for Regulatory Grade micrObial Sequences (FDA-ARGOS): Supporting development and validation of Infectious Disease Dx tests.</title>
        <authorList>
            <person name="Sproer C."/>
            <person name="Gronow S."/>
            <person name="Severitt S."/>
            <person name="Schroder I."/>
            <person name="Tallon L."/>
            <person name="Sadzewicz L."/>
            <person name="Zhao X."/>
            <person name="Boylan J."/>
            <person name="Ott S."/>
            <person name="Bowen H."/>
            <person name="Vavikolanu K."/>
            <person name="Mehta A."/>
            <person name="Aluvathingal J."/>
            <person name="Nadendla S."/>
            <person name="Lowell S."/>
            <person name="Myers T."/>
            <person name="Yan Y."/>
            <person name="Sichtig H."/>
        </authorList>
    </citation>
    <scope>NUCLEOTIDE SEQUENCE [LARGE SCALE GENOMIC DNA]</scope>
    <source>
        <strain evidence="1 2">FDAARGOS_933</strain>
    </source>
</reference>
<gene>
    <name evidence="1" type="ORF">I6G90_01055</name>
</gene>
<dbReference type="Gene3D" id="3.90.1720.10">
    <property type="entry name" value="endopeptidase domain like (from Nostoc punctiforme)"/>
    <property type="match status" value="1"/>
</dbReference>
<evidence type="ECO:0000313" key="2">
    <source>
        <dbReference type="Proteomes" id="UP000595101"/>
    </source>
</evidence>
<sequence>MNILNRKDKNDDEYYFLNELKLIPGDIILERGLGIHSKLIMEKTQGSFSHAMIYVGGTLIEATVQGGVYSRVPNRIVVPNENYLRVLRPKAYLDDESKKNLCTYARNMCGSAYSIREALIVTNDNKPQYSLTRGQFCSRLVAQAYASIGINLSSNIDFCSPADIEKSSFLEEITGLIYKGTKEQADFAYENSTHEQHQKRAVKWVRKSKKILSKEKIKTVFDQKSNKNSDIATINDILMAVYQNKANRTIDEQIAAAMISTGYNLGPFDDIERNPYRYSIPKFHSVYNDIPLDEREFNLNKEYTREKHELKHRPHNYFASYNNLKDNLNSPTFKVCFEIDLNMIKALNERLKVLIEYCIYASVKLPMTSDEMIMIQSLDRVIQCGDNLFSQTPPFS</sequence>
<dbReference type="SUPFAM" id="SSF54001">
    <property type="entry name" value="Cysteine proteinases"/>
    <property type="match status" value="1"/>
</dbReference>
<dbReference type="EMBL" id="CP065745">
    <property type="protein sequence ID" value="QPR55065.1"/>
    <property type="molecule type" value="Genomic_DNA"/>
</dbReference>
<proteinExistence type="predicted"/>
<dbReference type="Proteomes" id="UP000595101">
    <property type="component" value="Chromosome"/>
</dbReference>
<dbReference type="AlphaFoldDB" id="A0A7T2UN96"/>
<name>A0A7T2UN96_9GAMM</name>
<evidence type="ECO:0000313" key="1">
    <source>
        <dbReference type="EMBL" id="QPR55065.1"/>
    </source>
</evidence>
<dbReference type="KEGG" id="aall:I6G90_01055"/>
<accession>A0A7T2UN96</accession>
<dbReference type="InterPro" id="IPR038765">
    <property type="entry name" value="Papain-like_cys_pep_sf"/>
</dbReference>
<organism evidence="1 2">
    <name type="scientific">Aeromonas allosaccharophila</name>
    <dbReference type="NCBI Taxonomy" id="656"/>
    <lineage>
        <taxon>Bacteria</taxon>
        <taxon>Pseudomonadati</taxon>
        <taxon>Pseudomonadota</taxon>
        <taxon>Gammaproteobacteria</taxon>
        <taxon>Aeromonadales</taxon>
        <taxon>Aeromonadaceae</taxon>
        <taxon>Aeromonas</taxon>
    </lineage>
</organism>
<dbReference type="RefSeq" id="WP_197929323.1">
    <property type="nucleotide sequence ID" value="NZ_CP065745.1"/>
</dbReference>
<protein>
    <submittedName>
        <fullName evidence="1">Uncharacterized protein</fullName>
    </submittedName>
</protein>